<evidence type="ECO:0000313" key="2">
    <source>
        <dbReference type="Proteomes" id="UP000190811"/>
    </source>
</evidence>
<accession>A0A1S6XRY5</accession>
<sequence length="40" mass="4706">MSSENRKREMLFSLFDLALDILDYACNYKGVTNRDMVCEN</sequence>
<gene>
    <name evidence="1" type="ORF">BscR1v2_013800</name>
</gene>
<organism evidence="1 2">
    <name type="scientific">Bartonella schoenbuchensis (strain DSM 13525 / NCTC 13165 / R1)</name>
    <dbReference type="NCBI Taxonomy" id="687861"/>
    <lineage>
        <taxon>Bacteria</taxon>
        <taxon>Pseudomonadati</taxon>
        <taxon>Pseudomonadota</taxon>
        <taxon>Alphaproteobacteria</taxon>
        <taxon>Hyphomicrobiales</taxon>
        <taxon>Bartonellaceae</taxon>
        <taxon>Bartonella</taxon>
    </lineage>
</organism>
<proteinExistence type="predicted"/>
<dbReference type="EMBL" id="CP019789">
    <property type="protein sequence ID" value="AQX31288.1"/>
    <property type="molecule type" value="Genomic_DNA"/>
</dbReference>
<name>A0A1S6XRY5_BARSR</name>
<dbReference type="AlphaFoldDB" id="A0A1S6XRY5"/>
<evidence type="ECO:0000313" key="1">
    <source>
        <dbReference type="EMBL" id="AQX31288.1"/>
    </source>
</evidence>
<dbReference type="STRING" id="687861.BscR1v2_013800"/>
<protein>
    <submittedName>
        <fullName evidence="1">Uncharacterized protein</fullName>
    </submittedName>
</protein>
<dbReference type="Proteomes" id="UP000190811">
    <property type="component" value="Chromosome"/>
</dbReference>
<reference evidence="2" key="1">
    <citation type="journal article" date="2017" name="Genome Biol. Evol.">
        <title>Evolutionary Dynamics of Pathoadaptation Revealed by Three Independent Acquisitions of the VirB/D4 Type IV Secretion System in Bartonella.</title>
        <authorList>
            <person name="Harms A."/>
            <person name="Segers F.H."/>
            <person name="Quebatte M."/>
            <person name="Mistl C."/>
            <person name="Manfredi P."/>
            <person name="Korner J."/>
            <person name="Chomel B.B."/>
            <person name="Kosoy M."/>
            <person name="Maruyama S."/>
            <person name="Engel P."/>
            <person name="Dehio C."/>
        </authorList>
    </citation>
    <scope>NUCLEOTIDE SEQUENCE [LARGE SCALE GENOMIC DNA]</scope>
    <source>
        <strain evidence="2">R1</strain>
    </source>
</reference>